<protein>
    <submittedName>
        <fullName evidence="4">M14 family metallopeptidase</fullName>
    </submittedName>
</protein>
<dbReference type="Proteomes" id="UP001165367">
    <property type="component" value="Unassembled WGS sequence"/>
</dbReference>
<dbReference type="InterPro" id="IPR000834">
    <property type="entry name" value="Peptidase_M14"/>
</dbReference>
<evidence type="ECO:0000313" key="4">
    <source>
        <dbReference type="EMBL" id="MCG2613265.1"/>
    </source>
</evidence>
<evidence type="ECO:0000256" key="1">
    <source>
        <dbReference type="ARBA" id="ARBA00001947"/>
    </source>
</evidence>
<dbReference type="InterPro" id="IPR050821">
    <property type="entry name" value="Cytosolic_carboxypeptidase"/>
</dbReference>
<keyword evidence="5" id="KW-1185">Reference proteome</keyword>
<gene>
    <name evidence="4" type="ORF">LZZ85_03200</name>
</gene>
<dbReference type="EMBL" id="JAKLTR010000002">
    <property type="protein sequence ID" value="MCG2613265.1"/>
    <property type="molecule type" value="Genomic_DNA"/>
</dbReference>
<dbReference type="PROSITE" id="PS52035">
    <property type="entry name" value="PEPTIDASE_M14"/>
    <property type="match status" value="1"/>
</dbReference>
<dbReference type="RefSeq" id="WP_237868494.1">
    <property type="nucleotide sequence ID" value="NZ_JAKLTR010000002.1"/>
</dbReference>
<dbReference type="PANTHER" id="PTHR12756">
    <property type="entry name" value="CYTOSOLIC CARBOXYPEPTIDASE"/>
    <property type="match status" value="1"/>
</dbReference>
<reference evidence="4" key="1">
    <citation type="submission" date="2022-01" db="EMBL/GenBank/DDBJ databases">
        <authorList>
            <person name="Jo J.-H."/>
            <person name="Im W.-T."/>
        </authorList>
    </citation>
    <scope>NUCLEOTIDE SEQUENCE</scope>
    <source>
        <strain evidence="4">NA20</strain>
    </source>
</reference>
<organism evidence="4 5">
    <name type="scientific">Terrimonas ginsenosidimutans</name>
    <dbReference type="NCBI Taxonomy" id="2908004"/>
    <lineage>
        <taxon>Bacteria</taxon>
        <taxon>Pseudomonadati</taxon>
        <taxon>Bacteroidota</taxon>
        <taxon>Chitinophagia</taxon>
        <taxon>Chitinophagales</taxon>
        <taxon>Chitinophagaceae</taxon>
        <taxon>Terrimonas</taxon>
    </lineage>
</organism>
<dbReference type="Gene3D" id="3.40.630.10">
    <property type="entry name" value="Zn peptidases"/>
    <property type="match status" value="1"/>
</dbReference>
<proteinExistence type="inferred from homology"/>
<dbReference type="SMART" id="SM00631">
    <property type="entry name" value="Zn_pept"/>
    <property type="match status" value="1"/>
</dbReference>
<comment type="cofactor">
    <cofactor evidence="1">
        <name>Zn(2+)</name>
        <dbReference type="ChEBI" id="CHEBI:29105"/>
    </cofactor>
</comment>
<comment type="similarity">
    <text evidence="2">Belongs to the peptidase M14 family.</text>
</comment>
<evidence type="ECO:0000256" key="2">
    <source>
        <dbReference type="PROSITE-ProRule" id="PRU01379"/>
    </source>
</evidence>
<feature type="active site" description="Proton donor/acceptor" evidence="2">
    <location>
        <position position="381"/>
    </location>
</feature>
<dbReference type="Pfam" id="PF00246">
    <property type="entry name" value="Peptidase_M14"/>
    <property type="match status" value="1"/>
</dbReference>
<dbReference type="CDD" id="cd06237">
    <property type="entry name" value="M14_Nna1-like"/>
    <property type="match status" value="1"/>
</dbReference>
<accession>A0ABS9KLS5</accession>
<sequence>MNKLVLIFPFLSLVAHGQLPGKFEGQGPIKGVSTETRPVLNQWKGVFSFPGANVFFRNDFTGARLNGVARVNDSTFTLLIAAENTPVNASPWYAFKVWSKTPVSITLRLTYQNARHRYTPRLSSNGRDWRSAVPDRADQQLDTSGGYSFKLEVDRDTTWIAAQELLTSRETDEWISGIVKKAGALRQTIGVSHLGRKIEVLSIGNLKSADRLLVIGRQHPPEVTGQLAQQAFIERIGEDDSLALAFRRRFLLYVVPQMNPDGVDEGFWRHNSGGVDLNRDWHAFNQPETKAVSDFLRKEITAPVKLWFALDFHSTHEDIFYIVDPQLKGLLPGLTQSWLKNFEHSIPGYVPNIKPLYSDGPTYTSFSYFFKTYGTEALVYEIGDNTSREFILRKSQLAAESLMRLLLNDLK</sequence>
<comment type="caution">
    <text evidence="4">The sequence shown here is derived from an EMBL/GenBank/DDBJ whole genome shotgun (WGS) entry which is preliminary data.</text>
</comment>
<evidence type="ECO:0000313" key="5">
    <source>
        <dbReference type="Proteomes" id="UP001165367"/>
    </source>
</evidence>
<dbReference type="SUPFAM" id="SSF53187">
    <property type="entry name" value="Zn-dependent exopeptidases"/>
    <property type="match status" value="1"/>
</dbReference>
<feature type="domain" description="Peptidase M14" evidence="3">
    <location>
        <begin position="164"/>
        <end position="409"/>
    </location>
</feature>
<dbReference type="PANTHER" id="PTHR12756:SF11">
    <property type="entry name" value="CYTOSOLIC CARBOXYPEPTIDASE 1"/>
    <property type="match status" value="1"/>
</dbReference>
<name>A0ABS9KLS5_9BACT</name>
<evidence type="ECO:0000259" key="3">
    <source>
        <dbReference type="PROSITE" id="PS52035"/>
    </source>
</evidence>